<evidence type="ECO:0000256" key="1">
    <source>
        <dbReference type="SAM" id="SignalP"/>
    </source>
</evidence>
<dbReference type="AlphaFoldDB" id="A0A9R1U5X9"/>
<feature type="chain" id="PRO_5040434225" description="Venom protein" evidence="1">
    <location>
        <begin position="20"/>
        <end position="238"/>
    </location>
</feature>
<dbReference type="Proteomes" id="UP000694866">
    <property type="component" value="Unplaced"/>
</dbReference>
<proteinExistence type="predicted"/>
<reference evidence="3" key="1">
    <citation type="submission" date="2025-08" db="UniProtKB">
        <authorList>
            <consortium name="RefSeq"/>
        </authorList>
    </citation>
    <scope>IDENTIFICATION</scope>
    <source>
        <strain evidence="3">USDA-PBARC FA_bdor</strain>
        <tissue evidence="3">Whole organism</tissue>
    </source>
</reference>
<dbReference type="RefSeq" id="XP_011309719.1">
    <property type="nucleotide sequence ID" value="XM_011311417.1"/>
</dbReference>
<evidence type="ECO:0000313" key="2">
    <source>
        <dbReference type="Proteomes" id="UP000694866"/>
    </source>
</evidence>
<keyword evidence="2" id="KW-1185">Reference proteome</keyword>
<dbReference type="GeneID" id="105270468"/>
<feature type="signal peptide" evidence="1">
    <location>
        <begin position="1"/>
        <end position="19"/>
    </location>
</feature>
<name>A0A9R1U5X9_9HYME</name>
<sequence>MKYWAHIFVLLSVALVCHSEDSLLVISHDVSKIREINLKYKTQLLNHRHTHEKLQNNSRILVESEIKNALKEIIMRAENTNHTCVLSMANDFSFMQKIYLASLSSCSLAHSPNWTSIVTNLDLLIATAAKIQKKIDQVMLYCFFNFHRILIHPCTNSQIPKLQKAASDYRQSTFNFHYYIENAFTLQTLQITHCSGVYENINTARAMAVQCLEKKNIDEKSSSSNINITSPHIQPIVL</sequence>
<keyword evidence="1" id="KW-0732">Signal</keyword>
<protein>
    <recommendedName>
        <fullName evidence="4">Venom protein</fullName>
    </recommendedName>
</protein>
<accession>A0A9R1U5X9</accession>
<evidence type="ECO:0008006" key="4">
    <source>
        <dbReference type="Google" id="ProtNLM"/>
    </source>
</evidence>
<dbReference type="KEGG" id="fas:105270468"/>
<evidence type="ECO:0000313" key="3">
    <source>
        <dbReference type="RefSeq" id="XP_011309719.1"/>
    </source>
</evidence>
<gene>
    <name evidence="3" type="primary">LOC105270468</name>
</gene>
<organism evidence="2 3">
    <name type="scientific">Fopius arisanus</name>
    <dbReference type="NCBI Taxonomy" id="64838"/>
    <lineage>
        <taxon>Eukaryota</taxon>
        <taxon>Metazoa</taxon>
        <taxon>Ecdysozoa</taxon>
        <taxon>Arthropoda</taxon>
        <taxon>Hexapoda</taxon>
        <taxon>Insecta</taxon>
        <taxon>Pterygota</taxon>
        <taxon>Neoptera</taxon>
        <taxon>Endopterygota</taxon>
        <taxon>Hymenoptera</taxon>
        <taxon>Apocrita</taxon>
        <taxon>Ichneumonoidea</taxon>
        <taxon>Braconidae</taxon>
        <taxon>Opiinae</taxon>
        <taxon>Fopius</taxon>
    </lineage>
</organism>